<proteinExistence type="predicted"/>
<dbReference type="Gene3D" id="2.40.480.10">
    <property type="entry name" value="Allene oxide cyclase-like"/>
    <property type="match status" value="1"/>
</dbReference>
<evidence type="ECO:0000313" key="4">
    <source>
        <dbReference type="Proteomes" id="UP000634229"/>
    </source>
</evidence>
<keyword evidence="1" id="KW-0732">Signal</keyword>
<comment type="caution">
    <text evidence="3">The sequence shown here is derived from an EMBL/GenBank/DDBJ whole genome shotgun (WGS) entry which is preliminary data.</text>
</comment>
<dbReference type="RefSeq" id="WP_201872776.1">
    <property type="nucleotide sequence ID" value="NZ_JAERRF010000004.1"/>
</dbReference>
<sequence length="169" mass="17265">MPRFAPLALSAAALATTLVWASPAVAAAPVPVGGHSANTGREQVLELVARQTQITFIDNDGPGTSQGDELVLAGDLLRGSAVVGSFDEVCTLTRVGPVPDTFSQQCVGTLSLADGDLTIQGVVRVTAAGPGVVTVAITGGTGRYRTAHGYINAVNTSDTETDLTLHIIR</sequence>
<protein>
    <recommendedName>
        <fullName evidence="2">Allene oxide cyclase barrel-like domain-containing protein</fullName>
    </recommendedName>
</protein>
<evidence type="ECO:0000259" key="2">
    <source>
        <dbReference type="Pfam" id="PF18678"/>
    </source>
</evidence>
<keyword evidence="4" id="KW-1185">Reference proteome</keyword>
<dbReference type="Proteomes" id="UP000634229">
    <property type="component" value="Unassembled WGS sequence"/>
</dbReference>
<dbReference type="InterPro" id="IPR044859">
    <property type="entry name" value="Allene_oxi_cyc_Dirigent"/>
</dbReference>
<dbReference type="EMBL" id="JAERRF010000004">
    <property type="protein sequence ID" value="MBL1096466.1"/>
    <property type="molecule type" value="Genomic_DNA"/>
</dbReference>
<feature type="chain" id="PRO_5046698818" description="Allene oxide cyclase barrel-like domain-containing protein" evidence="1">
    <location>
        <begin position="27"/>
        <end position="169"/>
    </location>
</feature>
<dbReference type="InterPro" id="IPR041013">
    <property type="entry name" value="AOC-like"/>
</dbReference>
<gene>
    <name evidence="3" type="ORF">JK363_07280</name>
</gene>
<feature type="domain" description="Allene oxide cyclase barrel-like" evidence="2">
    <location>
        <begin position="54"/>
        <end position="160"/>
    </location>
</feature>
<evidence type="ECO:0000313" key="3">
    <source>
        <dbReference type="EMBL" id="MBL1096466.1"/>
    </source>
</evidence>
<organism evidence="3 4">
    <name type="scientific">Streptomyces coffeae</name>
    <dbReference type="NCBI Taxonomy" id="621382"/>
    <lineage>
        <taxon>Bacteria</taxon>
        <taxon>Bacillati</taxon>
        <taxon>Actinomycetota</taxon>
        <taxon>Actinomycetes</taxon>
        <taxon>Kitasatosporales</taxon>
        <taxon>Streptomycetaceae</taxon>
        <taxon>Streptomyces</taxon>
    </lineage>
</organism>
<evidence type="ECO:0000256" key="1">
    <source>
        <dbReference type="SAM" id="SignalP"/>
    </source>
</evidence>
<reference evidence="3 4" key="1">
    <citation type="submission" date="2021-01" db="EMBL/GenBank/DDBJ databases">
        <title>WGS of actinomycetes isolated from Thailand.</title>
        <authorList>
            <person name="Thawai C."/>
        </authorList>
    </citation>
    <scope>NUCLEOTIDE SEQUENCE [LARGE SCALE GENOMIC DNA]</scope>
    <source>
        <strain evidence="3 4">CA1R205</strain>
    </source>
</reference>
<accession>A0ABS1N8R1</accession>
<feature type="signal peptide" evidence="1">
    <location>
        <begin position="1"/>
        <end position="26"/>
    </location>
</feature>
<dbReference type="Pfam" id="PF18678">
    <property type="entry name" value="AOC_like"/>
    <property type="match status" value="1"/>
</dbReference>
<name>A0ABS1N8R1_9ACTN</name>